<dbReference type="Proteomes" id="UP000290545">
    <property type="component" value="Unassembled WGS sequence"/>
</dbReference>
<sequence>MDEFIAAIQQFNSNRLPDMVGLKYQLMLENMFRFYRGTCFLFYDDLHKETGFPSSPLSWISGDLHLENFGSYKGDNRLVYFDLNDFDEAVLAPALWEVARTLTSIFIAFKSMDIDEEKAIRMAQLFMKNYACTLANGKAKHLETKTANGIVCDFLQAVRNRKYRDVLSKRTIRKKDRLAILLDDVRHKKLDKDLKKELKAHMNEWIKTSDEGPYHYSAEDVVFRIAGTGSMGVKRYAFLLKSERSEGKYLLLDMKQAVPSGLTPYLNSAQPQWNTEAERVVAIQKRMQNVSPALLSTTVFKGESYIIQEMHPEKDNFNFKFVKDRYRDMYQVIDDMAMLTASAQLRSSGRQGSAIADELIELGNSDHWQEPLLNYCMKECTVMADRYMAFQKAYSENAFPPTDLHS</sequence>
<proteinExistence type="predicted"/>
<dbReference type="EMBL" id="SDHZ01000001">
    <property type="protein sequence ID" value="RXK85764.1"/>
    <property type="molecule type" value="Genomic_DNA"/>
</dbReference>
<reference evidence="1 2" key="1">
    <citation type="submission" date="2019-01" db="EMBL/GenBank/DDBJ databases">
        <title>Filimonas sp. strain TTM-71.</title>
        <authorList>
            <person name="Chen W.-M."/>
        </authorList>
    </citation>
    <scope>NUCLEOTIDE SEQUENCE [LARGE SCALE GENOMIC DNA]</scope>
    <source>
        <strain evidence="1 2">TTM-71</strain>
    </source>
</reference>
<name>A0A4Q1D8S5_9BACT</name>
<dbReference type="Pfam" id="PF10009">
    <property type="entry name" value="DUF2252"/>
    <property type="match status" value="1"/>
</dbReference>
<keyword evidence="2" id="KW-1185">Reference proteome</keyword>
<dbReference type="PANTHER" id="PTHR39441">
    <property type="entry name" value="DUF2252 DOMAIN-CONTAINING PROTEIN"/>
    <property type="match status" value="1"/>
</dbReference>
<dbReference type="OrthoDB" id="1491115at2"/>
<organism evidence="1 2">
    <name type="scientific">Filimonas effusa</name>
    <dbReference type="NCBI Taxonomy" id="2508721"/>
    <lineage>
        <taxon>Bacteria</taxon>
        <taxon>Pseudomonadati</taxon>
        <taxon>Bacteroidota</taxon>
        <taxon>Chitinophagia</taxon>
        <taxon>Chitinophagales</taxon>
        <taxon>Chitinophagaceae</taxon>
        <taxon>Filimonas</taxon>
    </lineage>
</organism>
<dbReference type="PANTHER" id="PTHR39441:SF1">
    <property type="entry name" value="DUF2252 DOMAIN-CONTAINING PROTEIN"/>
    <property type="match status" value="1"/>
</dbReference>
<gene>
    <name evidence="1" type="ORF">ESB13_02820</name>
</gene>
<accession>A0A4Q1D8S5</accession>
<evidence type="ECO:0000313" key="1">
    <source>
        <dbReference type="EMBL" id="RXK85764.1"/>
    </source>
</evidence>
<dbReference type="AlphaFoldDB" id="A0A4Q1D8S5"/>
<comment type="caution">
    <text evidence="1">The sequence shown here is derived from an EMBL/GenBank/DDBJ whole genome shotgun (WGS) entry which is preliminary data.</text>
</comment>
<dbReference type="RefSeq" id="WP_129001516.1">
    <property type="nucleotide sequence ID" value="NZ_SDHZ01000001.1"/>
</dbReference>
<dbReference type="InterPro" id="IPR018721">
    <property type="entry name" value="DUF2252"/>
</dbReference>
<evidence type="ECO:0000313" key="2">
    <source>
        <dbReference type="Proteomes" id="UP000290545"/>
    </source>
</evidence>
<protein>
    <submittedName>
        <fullName evidence="1">DUF2252 domain-containing protein</fullName>
    </submittedName>
</protein>